<comment type="caution">
    <text evidence="3">The sequence shown here is derived from an EMBL/GenBank/DDBJ whole genome shotgun (WGS) entry which is preliminary data.</text>
</comment>
<name>A0ABQ7WBU2_SOLTU</name>
<organism evidence="3 4">
    <name type="scientific">Solanum tuberosum</name>
    <name type="common">Potato</name>
    <dbReference type="NCBI Taxonomy" id="4113"/>
    <lineage>
        <taxon>Eukaryota</taxon>
        <taxon>Viridiplantae</taxon>
        <taxon>Streptophyta</taxon>
        <taxon>Embryophyta</taxon>
        <taxon>Tracheophyta</taxon>
        <taxon>Spermatophyta</taxon>
        <taxon>Magnoliopsida</taxon>
        <taxon>eudicotyledons</taxon>
        <taxon>Gunneridae</taxon>
        <taxon>Pentapetalae</taxon>
        <taxon>asterids</taxon>
        <taxon>lamiids</taxon>
        <taxon>Solanales</taxon>
        <taxon>Solanaceae</taxon>
        <taxon>Solanoideae</taxon>
        <taxon>Solaneae</taxon>
        <taxon>Solanum</taxon>
    </lineage>
</organism>
<evidence type="ECO:0000313" key="4">
    <source>
        <dbReference type="Proteomes" id="UP000826656"/>
    </source>
</evidence>
<dbReference type="InterPro" id="IPR053772">
    <property type="entry name" value="At1g61320/At1g61330-like"/>
</dbReference>
<evidence type="ECO:0000259" key="1">
    <source>
        <dbReference type="Pfam" id="PF00646"/>
    </source>
</evidence>
<dbReference type="InterPro" id="IPR055411">
    <property type="entry name" value="LRR_FXL15/At3g58940/PEG3-like"/>
</dbReference>
<feature type="domain" description="F-box/LRR-repeat protein 15/At3g58940/PEG3-like LRR" evidence="2">
    <location>
        <begin position="105"/>
        <end position="253"/>
    </location>
</feature>
<dbReference type="Proteomes" id="UP000826656">
    <property type="component" value="Unassembled WGS sequence"/>
</dbReference>
<evidence type="ECO:0008006" key="5">
    <source>
        <dbReference type="Google" id="ProtNLM"/>
    </source>
</evidence>
<dbReference type="InterPro" id="IPR032675">
    <property type="entry name" value="LRR_dom_sf"/>
</dbReference>
<evidence type="ECO:0000313" key="3">
    <source>
        <dbReference type="EMBL" id="KAH0777721.1"/>
    </source>
</evidence>
<dbReference type="Gene3D" id="3.80.10.10">
    <property type="entry name" value="Ribonuclease Inhibitor"/>
    <property type="match status" value="1"/>
</dbReference>
<dbReference type="SUPFAM" id="SSF52058">
    <property type="entry name" value="L domain-like"/>
    <property type="match status" value="1"/>
</dbReference>
<dbReference type="InterPro" id="IPR001810">
    <property type="entry name" value="F-box_dom"/>
</dbReference>
<feature type="domain" description="F-box" evidence="1">
    <location>
        <begin position="4"/>
        <end position="39"/>
    </location>
</feature>
<accession>A0ABQ7WBU2</accession>
<gene>
    <name evidence="3" type="ORF">KY290_009132</name>
</gene>
<dbReference type="InterPro" id="IPR036047">
    <property type="entry name" value="F-box-like_dom_sf"/>
</dbReference>
<dbReference type="PANTHER" id="PTHR34145">
    <property type="entry name" value="OS02G0105600 PROTEIN"/>
    <property type="match status" value="1"/>
</dbReference>
<keyword evidence="4" id="KW-1185">Reference proteome</keyword>
<sequence length="440" mass="50719">MDRISQLSTEILHQILSLLPTKTAAQTAVLSKQLLKACYTNSNLCFDESDFGEEQQNNGRFVDFHGEFSRLVDYTLERYRRENLPISGFKLHISFSDQTDCEGLVDKWLEIIAERRASQVALLVKSESGVYSKRYSLLADSIFEIESLQVLEINCCRILKQKALLSEDKIKCSNLKNLTLCYVTVSESALDSLISCCSQIQKISFQHCLGFNCIRVSKNLPNLLSLHILKCPIMEVHIGDAPKLLSFEYVNKVDSERLSRHDLDICLRTLEIGTCYNLRRVEFVKAEIDDVVLFELIPKLHFIKELILHYLQATFDVPKLLFLVVKPMQDFGERIRLPCLSFESASSQCRISIKYGNLPSDPEHIIDLRKSLVELNDKDVDLTLDSIDCMKRGGDDWMTLDWKMLAANPRIIEEIRIIRFKHTQRKEIKKESYILRCIPK</sequence>
<dbReference type="Pfam" id="PF24758">
    <property type="entry name" value="LRR_At5g56370"/>
    <property type="match status" value="1"/>
</dbReference>
<protein>
    <recommendedName>
        <fullName evidence="5">F-box family protein</fullName>
    </recommendedName>
</protein>
<dbReference type="PANTHER" id="PTHR34145:SF28">
    <property type="entry name" value="F-BOX DOMAIN-CONTAINING PROTEIN"/>
    <property type="match status" value="1"/>
</dbReference>
<dbReference type="Pfam" id="PF00646">
    <property type="entry name" value="F-box"/>
    <property type="match status" value="1"/>
</dbReference>
<dbReference type="SUPFAM" id="SSF81383">
    <property type="entry name" value="F-box domain"/>
    <property type="match status" value="1"/>
</dbReference>
<reference evidence="3 4" key="1">
    <citation type="journal article" date="2021" name="bioRxiv">
        <title>Chromosome-scale and haplotype-resolved genome assembly of a tetraploid potato cultivar.</title>
        <authorList>
            <person name="Sun H."/>
            <person name="Jiao W.-B."/>
            <person name="Krause K."/>
            <person name="Campoy J.A."/>
            <person name="Goel M."/>
            <person name="Folz-Donahue K."/>
            <person name="Kukat C."/>
            <person name="Huettel B."/>
            <person name="Schneeberger K."/>
        </authorList>
    </citation>
    <scope>NUCLEOTIDE SEQUENCE [LARGE SCALE GENOMIC DNA]</scope>
    <source>
        <strain evidence="3">SolTubOtavaFocal</strain>
        <tissue evidence="3">Leaves</tissue>
    </source>
</reference>
<proteinExistence type="predicted"/>
<dbReference type="EMBL" id="JAIVGD010000003">
    <property type="protein sequence ID" value="KAH0777721.1"/>
    <property type="molecule type" value="Genomic_DNA"/>
</dbReference>
<evidence type="ECO:0000259" key="2">
    <source>
        <dbReference type="Pfam" id="PF24758"/>
    </source>
</evidence>